<dbReference type="InterPro" id="IPR035986">
    <property type="entry name" value="PKD_dom_sf"/>
</dbReference>
<evidence type="ECO:0000259" key="1">
    <source>
        <dbReference type="SMART" id="SM00089"/>
    </source>
</evidence>
<comment type="caution">
    <text evidence="2">The sequence shown here is derived from an EMBL/GenBank/DDBJ whole genome shotgun (WGS) entry which is preliminary data.</text>
</comment>
<proteinExistence type="predicted"/>
<sequence>MWMMRARVGVLIASLMMIVGCQQDISEVRIEMDPDQGCAPLRVSLVGAATVRDGADVGYRWNVNGEVLTNSNRVQYAFRRPGAYDIVFTVTSEQEERSETAVLNVREATLPNEPGVYRRLDCGYQALAVGSEQTQTVSLGKTSLEDLEKIMGRKLSTPELVLHPLWRREHTHTTHTIERSQFGEMALDHFQQLGFITVGKALGEAALFKIAPAPEPKPPAQIVSRMIDSWGKESVEPQTQALERTELTPEIAHYLPRDALTAGFYFISVQPGEDAPPVIRPIALVPVDR</sequence>
<gene>
    <name evidence="2" type="ORF">ETSY2_19640</name>
</gene>
<feature type="domain" description="PKD/Chitinase" evidence="1">
    <location>
        <begin position="27"/>
        <end position="108"/>
    </location>
</feature>
<reference evidence="2 3" key="1">
    <citation type="journal article" date="2014" name="Nature">
        <title>An environmental bacterial taxon with a large and distinct metabolic repertoire.</title>
        <authorList>
            <person name="Wilson M.C."/>
            <person name="Mori T."/>
            <person name="Ruckert C."/>
            <person name="Uria A.R."/>
            <person name="Helf M.J."/>
            <person name="Takada K."/>
            <person name="Gernert C."/>
            <person name="Steffens U.A."/>
            <person name="Heycke N."/>
            <person name="Schmitt S."/>
            <person name="Rinke C."/>
            <person name="Helfrich E.J."/>
            <person name="Brachmann A.O."/>
            <person name="Gurgui C."/>
            <person name="Wakimoto T."/>
            <person name="Kracht M."/>
            <person name="Crusemann M."/>
            <person name="Hentschel U."/>
            <person name="Abe I."/>
            <person name="Matsunaga S."/>
            <person name="Kalinowski J."/>
            <person name="Takeyama H."/>
            <person name="Piel J."/>
        </authorList>
    </citation>
    <scope>NUCLEOTIDE SEQUENCE [LARGE SCALE GENOMIC DNA]</scope>
    <source>
        <strain evidence="3">TSY2</strain>
    </source>
</reference>
<organism evidence="2 3">
    <name type="scientific">Candidatus Entotheonella gemina</name>
    <dbReference type="NCBI Taxonomy" id="1429439"/>
    <lineage>
        <taxon>Bacteria</taxon>
        <taxon>Pseudomonadati</taxon>
        <taxon>Nitrospinota/Tectimicrobiota group</taxon>
        <taxon>Candidatus Tectimicrobiota</taxon>
        <taxon>Candidatus Entotheonellia</taxon>
        <taxon>Candidatus Entotheonellales</taxon>
        <taxon>Candidatus Entotheonellaceae</taxon>
        <taxon>Candidatus Entotheonella</taxon>
    </lineage>
</organism>
<dbReference type="InterPro" id="IPR013783">
    <property type="entry name" value="Ig-like_fold"/>
</dbReference>
<evidence type="ECO:0000313" key="3">
    <source>
        <dbReference type="Proteomes" id="UP000019140"/>
    </source>
</evidence>
<dbReference type="AlphaFoldDB" id="W4M6M5"/>
<dbReference type="Proteomes" id="UP000019140">
    <property type="component" value="Unassembled WGS sequence"/>
</dbReference>
<protein>
    <recommendedName>
        <fullName evidence="1">PKD/Chitinase domain-containing protein</fullName>
    </recommendedName>
</protein>
<dbReference type="SMART" id="SM00089">
    <property type="entry name" value="PKD"/>
    <property type="match status" value="1"/>
</dbReference>
<dbReference type="SUPFAM" id="SSF49299">
    <property type="entry name" value="PKD domain"/>
    <property type="match status" value="1"/>
</dbReference>
<dbReference type="InterPro" id="IPR022409">
    <property type="entry name" value="PKD/Chitinase_dom"/>
</dbReference>
<name>W4M6M5_9BACT</name>
<dbReference type="EMBL" id="AZHX01000806">
    <property type="protein sequence ID" value="ETX06009.1"/>
    <property type="molecule type" value="Genomic_DNA"/>
</dbReference>
<dbReference type="PROSITE" id="PS51257">
    <property type="entry name" value="PROKAR_LIPOPROTEIN"/>
    <property type="match status" value="1"/>
</dbReference>
<keyword evidence="3" id="KW-1185">Reference proteome</keyword>
<dbReference type="HOGENOM" id="CLU_962013_0_0_7"/>
<accession>W4M6M5</accession>
<dbReference type="Gene3D" id="2.60.40.10">
    <property type="entry name" value="Immunoglobulins"/>
    <property type="match status" value="1"/>
</dbReference>
<evidence type="ECO:0000313" key="2">
    <source>
        <dbReference type="EMBL" id="ETX06009.1"/>
    </source>
</evidence>